<keyword evidence="2" id="KW-1185">Reference proteome</keyword>
<feature type="region of interest" description="Disordered" evidence="1">
    <location>
        <begin position="19"/>
        <end position="45"/>
    </location>
</feature>
<dbReference type="Proteomes" id="UP000095287">
    <property type="component" value="Unplaced"/>
</dbReference>
<evidence type="ECO:0000256" key="1">
    <source>
        <dbReference type="SAM" id="MobiDB-lite"/>
    </source>
</evidence>
<organism evidence="2 3">
    <name type="scientific">Steinernema glaseri</name>
    <dbReference type="NCBI Taxonomy" id="37863"/>
    <lineage>
        <taxon>Eukaryota</taxon>
        <taxon>Metazoa</taxon>
        <taxon>Ecdysozoa</taxon>
        <taxon>Nematoda</taxon>
        <taxon>Chromadorea</taxon>
        <taxon>Rhabditida</taxon>
        <taxon>Tylenchina</taxon>
        <taxon>Panagrolaimomorpha</taxon>
        <taxon>Strongyloidoidea</taxon>
        <taxon>Steinernematidae</taxon>
        <taxon>Steinernema</taxon>
    </lineage>
</organism>
<protein>
    <submittedName>
        <fullName evidence="3">Uncharacterized protein</fullName>
    </submittedName>
</protein>
<feature type="compositionally biased region" description="Basic and acidic residues" evidence="1">
    <location>
        <begin position="28"/>
        <end position="43"/>
    </location>
</feature>
<dbReference type="AlphaFoldDB" id="A0A1I7YEM1"/>
<dbReference type="WBParaSite" id="L893_g15546.t1">
    <property type="protein sequence ID" value="L893_g15546.t1"/>
    <property type="gene ID" value="L893_g15546"/>
</dbReference>
<sequence>MFSPKRLVESVKTFLNEVPSTSYSDASVHSRNEESREKSRDSYRNSASSRVARWLENYLSCHYLNVANLYALRFEGTSCI</sequence>
<evidence type="ECO:0000313" key="2">
    <source>
        <dbReference type="Proteomes" id="UP000095287"/>
    </source>
</evidence>
<proteinExistence type="predicted"/>
<reference evidence="3" key="1">
    <citation type="submission" date="2016-11" db="UniProtKB">
        <authorList>
            <consortium name="WormBaseParasite"/>
        </authorList>
    </citation>
    <scope>IDENTIFICATION</scope>
</reference>
<evidence type="ECO:0000313" key="3">
    <source>
        <dbReference type="WBParaSite" id="L893_g15546.t1"/>
    </source>
</evidence>
<name>A0A1I7YEM1_9BILA</name>
<accession>A0A1I7YEM1</accession>